<feature type="transmembrane region" description="Helical" evidence="7">
    <location>
        <begin position="443"/>
        <end position="464"/>
    </location>
</feature>
<keyword evidence="5 7" id="KW-1133">Transmembrane helix</keyword>
<dbReference type="InterPro" id="IPR036259">
    <property type="entry name" value="MFS_trans_sf"/>
</dbReference>
<feature type="transmembrane region" description="Helical" evidence="7">
    <location>
        <begin position="121"/>
        <end position="144"/>
    </location>
</feature>
<keyword evidence="4 7" id="KW-0812">Transmembrane</keyword>
<evidence type="ECO:0000313" key="10">
    <source>
        <dbReference type="Proteomes" id="UP000237631"/>
    </source>
</evidence>
<keyword evidence="3" id="KW-0813">Transport</keyword>
<evidence type="ECO:0000256" key="1">
    <source>
        <dbReference type="ARBA" id="ARBA00004141"/>
    </source>
</evidence>
<dbReference type="GO" id="GO:0016020">
    <property type="term" value="C:membrane"/>
    <property type="evidence" value="ECO:0007669"/>
    <property type="project" value="UniProtKB-SubCell"/>
</dbReference>
<dbReference type="InterPro" id="IPR005828">
    <property type="entry name" value="MFS_sugar_transport-like"/>
</dbReference>
<keyword evidence="6 7" id="KW-0472">Membrane</keyword>
<reference evidence="10" key="1">
    <citation type="journal article" date="2017" name="bioRxiv">
        <title>Conservation of a gene cluster reveals novel cercosporin biosynthetic mechanisms and extends production to the genus Colletotrichum.</title>
        <authorList>
            <person name="de Jonge R."/>
            <person name="Ebert M.K."/>
            <person name="Huitt-Roehl C.R."/>
            <person name="Pal P."/>
            <person name="Suttle J.C."/>
            <person name="Spanner R.E."/>
            <person name="Neubauer J.D."/>
            <person name="Jurick W.M.II."/>
            <person name="Stott K.A."/>
            <person name="Secor G.A."/>
            <person name="Thomma B.P.H.J."/>
            <person name="Van de Peer Y."/>
            <person name="Townsend C.A."/>
            <person name="Bolton M.D."/>
        </authorList>
    </citation>
    <scope>NUCLEOTIDE SEQUENCE [LARGE SCALE GENOMIC DNA]</scope>
    <source>
        <strain evidence="10">CBS538.71</strain>
    </source>
</reference>
<dbReference type="OrthoDB" id="6612291at2759"/>
<comment type="caution">
    <text evidence="9">The sequence shown here is derived from an EMBL/GenBank/DDBJ whole genome shotgun (WGS) entry which is preliminary data.</text>
</comment>
<feature type="transmembrane region" description="Helical" evidence="7">
    <location>
        <begin position="280"/>
        <end position="298"/>
    </location>
</feature>
<feature type="transmembrane region" description="Helical" evidence="7">
    <location>
        <begin position="98"/>
        <end position="115"/>
    </location>
</feature>
<gene>
    <name evidence="9" type="ORF">CBER1_07593</name>
</gene>
<dbReference type="PANTHER" id="PTHR48022">
    <property type="entry name" value="PLASTIDIC GLUCOSE TRANSPORTER 4"/>
    <property type="match status" value="1"/>
</dbReference>
<evidence type="ECO:0000313" key="9">
    <source>
        <dbReference type="EMBL" id="PPJ50896.1"/>
    </source>
</evidence>
<feature type="domain" description="Major facilitator superfamily (MFS) profile" evidence="8">
    <location>
        <begin position="26"/>
        <end position="468"/>
    </location>
</feature>
<dbReference type="InterPro" id="IPR020846">
    <property type="entry name" value="MFS_dom"/>
</dbReference>
<dbReference type="Gene3D" id="1.20.1250.20">
    <property type="entry name" value="MFS general substrate transporter like domains"/>
    <property type="match status" value="1"/>
</dbReference>
<evidence type="ECO:0000256" key="4">
    <source>
        <dbReference type="ARBA" id="ARBA00022692"/>
    </source>
</evidence>
<feature type="transmembrane region" description="Helical" evidence="7">
    <location>
        <begin position="346"/>
        <end position="369"/>
    </location>
</feature>
<dbReference type="FunFam" id="1.20.1250.20:FF:000134">
    <property type="entry name" value="MFS sugar transporter protein"/>
    <property type="match status" value="1"/>
</dbReference>
<keyword evidence="10" id="KW-1185">Reference proteome</keyword>
<proteinExistence type="inferred from homology"/>
<evidence type="ECO:0000256" key="6">
    <source>
        <dbReference type="ARBA" id="ARBA00023136"/>
    </source>
</evidence>
<sequence>MGWVSRIFSTGEEGSNRKLNAYNIWMLLFVSIGSMVYGYTASIIGSTLGQPTFIAYFQLATRPNGTQLIAATNGLFQAGGVIGTLTLPLFTDRWGRKAGLGVSAFLALISGAALAGSTHIIVFLIFRFIAGASAFMILAAVPIWMSEVVPPYLRGALVNVHAISLVFGYFIQSWIGFGFYHWKEGGNWTWRVPILFQCLWPLMLLSGLYWVPESPRWLCMKDRGEEAKNILLRLHDDPSDPSHSFARAEYVQIQKQLTLDRTLDDSWMHIFRKPSLRKRLWLTLGTTGFIQCSGVLVINNYGPTLYRNLGFSETKQLLYPAAWLTLAVGLNAMASLLVDHFNRAKFLAIGVFGCMVTLMIEAALIAEFVPTNNSAALQAAVAMLFIFEIPYDWCLDGLQFTYISEIWPSHLRAKGMSAGVAMISLMNIMWLQAAPTAFETIGWKFYLCFIIPGTIGSVIMWFWFPDTKGKPLEEVAAIFGDVDEVAVYQRDIDVSIDDKSGEKDGSVVYVEEAGIHKA</sequence>
<feature type="transmembrane region" description="Helical" evidence="7">
    <location>
        <begin position="194"/>
        <end position="211"/>
    </location>
</feature>
<feature type="transmembrane region" description="Helical" evidence="7">
    <location>
        <begin position="21"/>
        <end position="48"/>
    </location>
</feature>
<comment type="subcellular location">
    <subcellularLocation>
        <location evidence="1">Membrane</location>
        <topology evidence="1">Multi-pass membrane protein</topology>
    </subcellularLocation>
</comment>
<dbReference type="InterPro" id="IPR050360">
    <property type="entry name" value="MFS_Sugar_Transporters"/>
</dbReference>
<organism evidence="9 10">
    <name type="scientific">Cercospora berteroae</name>
    <dbReference type="NCBI Taxonomy" id="357750"/>
    <lineage>
        <taxon>Eukaryota</taxon>
        <taxon>Fungi</taxon>
        <taxon>Dikarya</taxon>
        <taxon>Ascomycota</taxon>
        <taxon>Pezizomycotina</taxon>
        <taxon>Dothideomycetes</taxon>
        <taxon>Dothideomycetidae</taxon>
        <taxon>Mycosphaerellales</taxon>
        <taxon>Mycosphaerellaceae</taxon>
        <taxon>Cercospora</taxon>
    </lineage>
</organism>
<comment type="similarity">
    <text evidence="2">Belongs to the major facilitator superfamily. Sugar transporter (TC 2.A.1.1) family.</text>
</comment>
<feature type="transmembrane region" description="Helical" evidence="7">
    <location>
        <begin position="415"/>
        <end position="431"/>
    </location>
</feature>
<dbReference type="SUPFAM" id="SSF103473">
    <property type="entry name" value="MFS general substrate transporter"/>
    <property type="match status" value="1"/>
</dbReference>
<feature type="transmembrane region" description="Helical" evidence="7">
    <location>
        <begin position="156"/>
        <end position="182"/>
    </location>
</feature>
<evidence type="ECO:0000256" key="2">
    <source>
        <dbReference type="ARBA" id="ARBA00010992"/>
    </source>
</evidence>
<name>A0A2S6BTU0_9PEZI</name>
<accession>A0A2S6BTU0</accession>
<dbReference type="PROSITE" id="PS50850">
    <property type="entry name" value="MFS"/>
    <property type="match status" value="1"/>
</dbReference>
<evidence type="ECO:0000256" key="3">
    <source>
        <dbReference type="ARBA" id="ARBA00022448"/>
    </source>
</evidence>
<dbReference type="Pfam" id="PF00083">
    <property type="entry name" value="Sugar_tr"/>
    <property type="match status" value="1"/>
</dbReference>
<dbReference type="PANTHER" id="PTHR48022:SF11">
    <property type="entry name" value="MONOSACCHARIDE TRANSPORTER (HXT8), PUTATIVE (AFU_ORTHOLOGUE AFUA_2G08120)-RELATED"/>
    <property type="match status" value="1"/>
</dbReference>
<feature type="transmembrane region" description="Helical" evidence="7">
    <location>
        <begin position="318"/>
        <end position="339"/>
    </location>
</feature>
<dbReference type="Proteomes" id="UP000237631">
    <property type="component" value="Unassembled WGS sequence"/>
</dbReference>
<protein>
    <recommendedName>
        <fullName evidence="8">Major facilitator superfamily (MFS) profile domain-containing protein</fullName>
    </recommendedName>
</protein>
<dbReference type="AlphaFoldDB" id="A0A2S6BTU0"/>
<dbReference type="GO" id="GO:0005351">
    <property type="term" value="F:carbohydrate:proton symporter activity"/>
    <property type="evidence" value="ECO:0007669"/>
    <property type="project" value="TreeGrafter"/>
</dbReference>
<dbReference type="EMBL" id="PNEN01001772">
    <property type="protein sequence ID" value="PPJ50896.1"/>
    <property type="molecule type" value="Genomic_DNA"/>
</dbReference>
<evidence type="ECO:0000256" key="7">
    <source>
        <dbReference type="SAM" id="Phobius"/>
    </source>
</evidence>
<feature type="transmembrane region" description="Helical" evidence="7">
    <location>
        <begin position="68"/>
        <end position="91"/>
    </location>
</feature>
<evidence type="ECO:0000256" key="5">
    <source>
        <dbReference type="ARBA" id="ARBA00022989"/>
    </source>
</evidence>
<evidence type="ECO:0000259" key="8">
    <source>
        <dbReference type="PROSITE" id="PS50850"/>
    </source>
</evidence>